<gene>
    <name evidence="2" type="ORF">OGATHE_000551</name>
</gene>
<evidence type="ECO:0000313" key="2">
    <source>
        <dbReference type="EMBL" id="KAH3677897.1"/>
    </source>
</evidence>
<feature type="chain" id="PRO_5040160825" evidence="1">
    <location>
        <begin position="17"/>
        <end position="270"/>
    </location>
</feature>
<protein>
    <submittedName>
        <fullName evidence="2">Uncharacterized protein</fullName>
    </submittedName>
</protein>
<feature type="signal peptide" evidence="1">
    <location>
        <begin position="1"/>
        <end position="16"/>
    </location>
</feature>
<proteinExistence type="predicted"/>
<keyword evidence="1" id="KW-0732">Signal</keyword>
<accession>A0A9P8PT63</accession>
<organism evidence="2 3">
    <name type="scientific">Ogataea polymorpha</name>
    <dbReference type="NCBI Taxonomy" id="460523"/>
    <lineage>
        <taxon>Eukaryota</taxon>
        <taxon>Fungi</taxon>
        <taxon>Dikarya</taxon>
        <taxon>Ascomycota</taxon>
        <taxon>Saccharomycotina</taxon>
        <taxon>Pichiomycetes</taxon>
        <taxon>Pichiales</taxon>
        <taxon>Pichiaceae</taxon>
        <taxon>Ogataea</taxon>
    </lineage>
</organism>
<name>A0A9P8PT63_9ASCO</name>
<evidence type="ECO:0000313" key="3">
    <source>
        <dbReference type="Proteomes" id="UP000788993"/>
    </source>
</evidence>
<reference evidence="2" key="2">
    <citation type="submission" date="2021-01" db="EMBL/GenBank/DDBJ databases">
        <authorList>
            <person name="Schikora-Tamarit M.A."/>
        </authorList>
    </citation>
    <scope>NUCLEOTIDE SEQUENCE</scope>
    <source>
        <strain evidence="2">NCAIM Y.01608</strain>
    </source>
</reference>
<comment type="caution">
    <text evidence="2">The sequence shown here is derived from an EMBL/GenBank/DDBJ whole genome shotgun (WGS) entry which is preliminary data.</text>
</comment>
<sequence>MLLLPLLLLVLDPVRLLFCDSGSGGILTVQKATGLPPYWVNQDSSSLCVVSAGKLLIYRILDFSEANCARSNAMSYGVSRIFEPCGDVFWRWPITLTSTCTSSAARRGIASVRESPRILRSQLLKTTNVKSFLAETRCFSMSCSKSRTQSFKDGAFLTFSHVKEVWEVHSGVTGVVRGLTSDELVLISASEWESTTDQAISRISLESLEVLRSSPVVVMWRTTNADGLVCPDILWRCREDGNFFMDEKSQHQTSETSVHAQFSGTVYQDR</sequence>
<evidence type="ECO:0000256" key="1">
    <source>
        <dbReference type="SAM" id="SignalP"/>
    </source>
</evidence>
<dbReference type="EMBL" id="JAEUBD010000095">
    <property type="protein sequence ID" value="KAH3677897.1"/>
    <property type="molecule type" value="Genomic_DNA"/>
</dbReference>
<dbReference type="Proteomes" id="UP000788993">
    <property type="component" value="Unassembled WGS sequence"/>
</dbReference>
<dbReference type="AlphaFoldDB" id="A0A9P8PT63"/>
<keyword evidence="3" id="KW-1185">Reference proteome</keyword>
<reference evidence="2" key="1">
    <citation type="journal article" date="2021" name="Open Biol.">
        <title>Shared evolutionary footprints suggest mitochondrial oxidative damage underlies multiple complex I losses in fungi.</title>
        <authorList>
            <person name="Schikora-Tamarit M.A."/>
            <person name="Marcet-Houben M."/>
            <person name="Nosek J."/>
            <person name="Gabaldon T."/>
        </authorList>
    </citation>
    <scope>NUCLEOTIDE SEQUENCE</scope>
    <source>
        <strain evidence="2">NCAIM Y.01608</strain>
    </source>
</reference>